<dbReference type="Proteomes" id="UP000023152">
    <property type="component" value="Unassembled WGS sequence"/>
</dbReference>
<proteinExistence type="predicted"/>
<accession>X6MGD8</accession>
<evidence type="ECO:0000313" key="4">
    <source>
        <dbReference type="EMBL" id="ETO12731.1"/>
    </source>
</evidence>
<feature type="compositionally biased region" description="Basic and acidic residues" evidence="3">
    <location>
        <begin position="85"/>
        <end position="95"/>
    </location>
</feature>
<evidence type="ECO:0000256" key="3">
    <source>
        <dbReference type="SAM" id="MobiDB-lite"/>
    </source>
</evidence>
<feature type="region of interest" description="Disordered" evidence="3">
    <location>
        <begin position="71"/>
        <end position="105"/>
    </location>
</feature>
<keyword evidence="5" id="KW-1185">Reference proteome</keyword>
<feature type="non-terminal residue" evidence="4">
    <location>
        <position position="537"/>
    </location>
</feature>
<dbReference type="AlphaFoldDB" id="X6MGD8"/>
<gene>
    <name evidence="4" type="ORF">RFI_24644</name>
</gene>
<organism evidence="4 5">
    <name type="scientific">Reticulomyxa filosa</name>
    <dbReference type="NCBI Taxonomy" id="46433"/>
    <lineage>
        <taxon>Eukaryota</taxon>
        <taxon>Sar</taxon>
        <taxon>Rhizaria</taxon>
        <taxon>Retaria</taxon>
        <taxon>Foraminifera</taxon>
        <taxon>Monothalamids</taxon>
        <taxon>Reticulomyxidae</taxon>
        <taxon>Reticulomyxa</taxon>
    </lineage>
</organism>
<evidence type="ECO:0000313" key="5">
    <source>
        <dbReference type="Proteomes" id="UP000023152"/>
    </source>
</evidence>
<name>X6MGD8_RETFI</name>
<dbReference type="InterPro" id="IPR015915">
    <property type="entry name" value="Kelch-typ_b-propeller"/>
</dbReference>
<dbReference type="Gene3D" id="2.120.10.80">
    <property type="entry name" value="Kelch-type beta propeller"/>
    <property type="match status" value="1"/>
</dbReference>
<keyword evidence="2" id="KW-0677">Repeat</keyword>
<sequence>MYVYVYVYDALHGTNIKNRHLSEIYSIGGTVDNKNNNNTPPPRVLHSVTRLNEHSLLLYGGIAYPKWQINQSQSSSKTSDSDQAEDVKKEKENHTDNISSSSNPSMLAAESVHELWNELQERVEGPHTTNAKAKKEEVIVYNDMWILDLKKKQWVPKENHWETMAGRYDHSSVLMADGKSVMMIGGKRFPCENNKNRYDSFIDHNHWDLQYSPDYSDNFKQLKDFLGSNTIADAIEHVSLFFFCVCMCYLLRDEGTGESSIVHVYDLEQDMWYTPTHTGQVPPYEFLMNHSCVVYDNPSKSQKQHYQQRLFLFPEHTSIMYVLTPQSCKHPSRSTILARNYQLHWQRVSITLPNTRVLCKPLVGFVNNHRQLTVLARTNTLQQIALLIDPHTMQLLQITNLNNGIFDHYKLSPGRVLTEYKYFHCNLNGIENQSQHNYDVVLYHGGIWLDQLEWMLLHEGVMDTNGDTLKQILTNVNSRSIMLAITTPFESQSQHQPSKQDLTKKQWFWLGNEVRSPDLGLPPLFGHSIINVGDQLV</sequence>
<evidence type="ECO:0000256" key="2">
    <source>
        <dbReference type="ARBA" id="ARBA00022737"/>
    </source>
</evidence>
<dbReference type="EMBL" id="ASPP01021161">
    <property type="protein sequence ID" value="ETO12731.1"/>
    <property type="molecule type" value="Genomic_DNA"/>
</dbReference>
<dbReference type="PANTHER" id="PTHR46093:SF18">
    <property type="entry name" value="FIBRONECTIN TYPE-III DOMAIN-CONTAINING PROTEIN"/>
    <property type="match status" value="1"/>
</dbReference>
<dbReference type="PANTHER" id="PTHR46093">
    <property type="entry name" value="ACYL-COA-BINDING DOMAIN-CONTAINING PROTEIN 5"/>
    <property type="match status" value="1"/>
</dbReference>
<comment type="caution">
    <text evidence="4">The sequence shown here is derived from an EMBL/GenBank/DDBJ whole genome shotgun (WGS) entry which is preliminary data.</text>
</comment>
<evidence type="ECO:0000256" key="1">
    <source>
        <dbReference type="ARBA" id="ARBA00022441"/>
    </source>
</evidence>
<reference evidence="4 5" key="1">
    <citation type="journal article" date="2013" name="Curr. Biol.">
        <title>The Genome of the Foraminiferan Reticulomyxa filosa.</title>
        <authorList>
            <person name="Glockner G."/>
            <person name="Hulsmann N."/>
            <person name="Schleicher M."/>
            <person name="Noegel A.A."/>
            <person name="Eichinger L."/>
            <person name="Gallinger C."/>
            <person name="Pawlowski J."/>
            <person name="Sierra R."/>
            <person name="Euteneuer U."/>
            <person name="Pillet L."/>
            <person name="Moustafa A."/>
            <person name="Platzer M."/>
            <person name="Groth M."/>
            <person name="Szafranski K."/>
            <person name="Schliwa M."/>
        </authorList>
    </citation>
    <scope>NUCLEOTIDE SEQUENCE [LARGE SCALE GENOMIC DNA]</scope>
</reference>
<feature type="compositionally biased region" description="Polar residues" evidence="3">
    <location>
        <begin position="96"/>
        <end position="105"/>
    </location>
</feature>
<dbReference type="SUPFAM" id="SSF117281">
    <property type="entry name" value="Kelch motif"/>
    <property type="match status" value="1"/>
</dbReference>
<protein>
    <submittedName>
        <fullName evidence="4">Uncharacterized protein</fullName>
    </submittedName>
</protein>
<keyword evidence="1" id="KW-0880">Kelch repeat</keyword>